<dbReference type="Gene3D" id="2.60.260.20">
    <property type="entry name" value="Urease metallochaperone UreE, N-terminal domain"/>
    <property type="match status" value="2"/>
</dbReference>
<dbReference type="PANTHER" id="PTHR43096:SF54">
    <property type="entry name" value="CHAPERONE PROTEIN DNAJ 1"/>
    <property type="match status" value="1"/>
</dbReference>
<dbReference type="CDD" id="cd06257">
    <property type="entry name" value="DnaJ"/>
    <property type="match status" value="1"/>
</dbReference>
<dbReference type="PANTHER" id="PTHR43096">
    <property type="entry name" value="DNAJ HOMOLOG 1, MITOCHONDRIAL-RELATED"/>
    <property type="match status" value="1"/>
</dbReference>
<evidence type="ECO:0000313" key="3">
    <source>
        <dbReference type="EMBL" id="OIQ81348.1"/>
    </source>
</evidence>
<dbReference type="GO" id="GO:0042026">
    <property type="term" value="P:protein refolding"/>
    <property type="evidence" value="ECO:0007669"/>
    <property type="project" value="TreeGrafter"/>
</dbReference>
<organism evidence="3">
    <name type="scientific">mine drainage metagenome</name>
    <dbReference type="NCBI Taxonomy" id="410659"/>
    <lineage>
        <taxon>unclassified sequences</taxon>
        <taxon>metagenomes</taxon>
        <taxon>ecological metagenomes</taxon>
    </lineage>
</organism>
<dbReference type="PROSITE" id="PS50076">
    <property type="entry name" value="DNAJ_2"/>
    <property type="match status" value="1"/>
</dbReference>
<keyword evidence="1" id="KW-0346">Stress response</keyword>
<dbReference type="GO" id="GO:0051082">
    <property type="term" value="F:unfolded protein binding"/>
    <property type="evidence" value="ECO:0007669"/>
    <property type="project" value="InterPro"/>
</dbReference>
<feature type="domain" description="J" evidence="2">
    <location>
        <begin position="10"/>
        <end position="75"/>
    </location>
</feature>
<dbReference type="SMART" id="SM00271">
    <property type="entry name" value="DnaJ"/>
    <property type="match status" value="1"/>
</dbReference>
<dbReference type="AlphaFoldDB" id="A0A1J5QN27"/>
<proteinExistence type="predicted"/>
<dbReference type="GO" id="GO:0005737">
    <property type="term" value="C:cytoplasm"/>
    <property type="evidence" value="ECO:0007669"/>
    <property type="project" value="TreeGrafter"/>
</dbReference>
<evidence type="ECO:0000256" key="1">
    <source>
        <dbReference type="ARBA" id="ARBA00023016"/>
    </source>
</evidence>
<dbReference type="SUPFAM" id="SSF46565">
    <property type="entry name" value="Chaperone J-domain"/>
    <property type="match status" value="1"/>
</dbReference>
<sequence length="322" mass="33159">MSGQDWIEKDFYAVLGVPKDADAATIKKAYRKLARTLHPDHNPGDAKSEERFKEVGEAYAVLSDPEQHAQYDQLRAMAGGPRFSAGTGGAGGAGFEDLFGGMFGGGGAPGGGRVRYSTQGGGFEDLLGGMFGGGGGFRQPRRGGDVTATTTLPFRQAASGSTVTLSVDGRNVTARVPAGVSDGQKIRLRGKGQPGESGAPAGDLVITVSVTPHPLFSLDGNNVRITVPVAFDEAALGAQIDVPTLDASTVKVKVPEGTPSGRTLRVRGKGITTPKGTGDLLVTVQVVVPQRLTGAAKDAVRAFAEATSDADVRGNLMAQARV</sequence>
<dbReference type="InterPro" id="IPR001623">
    <property type="entry name" value="DnaJ_domain"/>
</dbReference>
<dbReference type="CDD" id="cd10747">
    <property type="entry name" value="DnaJ_C"/>
    <property type="match status" value="1"/>
</dbReference>
<gene>
    <name evidence="3" type="primary">cbpA_9</name>
    <name evidence="3" type="ORF">GALL_368860</name>
</gene>
<accession>A0A1J5QN27</accession>
<dbReference type="PRINTS" id="PR00625">
    <property type="entry name" value="JDOMAIN"/>
</dbReference>
<comment type="caution">
    <text evidence="3">The sequence shown here is derived from an EMBL/GenBank/DDBJ whole genome shotgun (WGS) entry which is preliminary data.</text>
</comment>
<dbReference type="InterPro" id="IPR008971">
    <property type="entry name" value="HSP40/DnaJ_pept-bd"/>
</dbReference>
<dbReference type="InterPro" id="IPR036869">
    <property type="entry name" value="J_dom_sf"/>
</dbReference>
<reference evidence="3" key="1">
    <citation type="submission" date="2016-10" db="EMBL/GenBank/DDBJ databases">
        <title>Sequence of Gallionella enrichment culture.</title>
        <authorList>
            <person name="Poehlein A."/>
            <person name="Muehling M."/>
            <person name="Daniel R."/>
        </authorList>
    </citation>
    <scope>NUCLEOTIDE SEQUENCE</scope>
</reference>
<name>A0A1J5QN27_9ZZZZ</name>
<dbReference type="Pfam" id="PF01556">
    <property type="entry name" value="DnaJ_C"/>
    <property type="match status" value="1"/>
</dbReference>
<dbReference type="EMBL" id="MLJW01000935">
    <property type="protein sequence ID" value="OIQ81348.1"/>
    <property type="molecule type" value="Genomic_DNA"/>
</dbReference>
<dbReference type="Gene3D" id="1.10.287.110">
    <property type="entry name" value="DnaJ domain"/>
    <property type="match status" value="1"/>
</dbReference>
<evidence type="ECO:0000259" key="2">
    <source>
        <dbReference type="PROSITE" id="PS50076"/>
    </source>
</evidence>
<keyword evidence="3" id="KW-0238">DNA-binding</keyword>
<protein>
    <submittedName>
        <fullName evidence="3">Curved DNA-binding protein</fullName>
    </submittedName>
</protein>
<dbReference type="Pfam" id="PF00226">
    <property type="entry name" value="DnaJ"/>
    <property type="match status" value="1"/>
</dbReference>
<dbReference type="SUPFAM" id="SSF49493">
    <property type="entry name" value="HSP40/DnaJ peptide-binding domain"/>
    <property type="match status" value="2"/>
</dbReference>
<dbReference type="FunFam" id="2.60.260.20:FF:000013">
    <property type="entry name" value="DnaJ subfamily B member 11"/>
    <property type="match status" value="1"/>
</dbReference>
<dbReference type="InterPro" id="IPR002939">
    <property type="entry name" value="DnaJ_C"/>
</dbReference>
<dbReference type="GO" id="GO:0003677">
    <property type="term" value="F:DNA binding"/>
    <property type="evidence" value="ECO:0007669"/>
    <property type="project" value="UniProtKB-KW"/>
</dbReference>